<dbReference type="SMART" id="SM00465">
    <property type="entry name" value="GIYc"/>
    <property type="match status" value="1"/>
</dbReference>
<dbReference type="InterPro" id="IPR050190">
    <property type="entry name" value="UPF0213_domain"/>
</dbReference>
<dbReference type="InterPro" id="IPR035901">
    <property type="entry name" value="GIY-YIG_endonuc_sf"/>
</dbReference>
<dbReference type="CDD" id="cd10456">
    <property type="entry name" value="GIY-YIG_UPF0213"/>
    <property type="match status" value="1"/>
</dbReference>
<evidence type="ECO:0000259" key="2">
    <source>
        <dbReference type="PROSITE" id="PS50164"/>
    </source>
</evidence>
<dbReference type="Proteomes" id="UP000230384">
    <property type="component" value="Unassembled WGS sequence"/>
</dbReference>
<dbReference type="Pfam" id="PF01541">
    <property type="entry name" value="GIY-YIG"/>
    <property type="match status" value="1"/>
</dbReference>
<dbReference type="SUPFAM" id="SSF82771">
    <property type="entry name" value="GIY-YIG endonuclease"/>
    <property type="match status" value="1"/>
</dbReference>
<accession>A0A2M8GGR5</accession>
<dbReference type="InterPro" id="IPR000305">
    <property type="entry name" value="GIY-YIG_endonuc"/>
</dbReference>
<dbReference type="PANTHER" id="PTHR34477:SF1">
    <property type="entry name" value="UPF0213 PROTEIN YHBQ"/>
    <property type="match status" value="1"/>
</dbReference>
<dbReference type="PANTHER" id="PTHR34477">
    <property type="entry name" value="UPF0213 PROTEIN YHBQ"/>
    <property type="match status" value="1"/>
</dbReference>
<dbReference type="AlphaFoldDB" id="A0A2M8GGR5"/>
<dbReference type="PROSITE" id="PS50164">
    <property type="entry name" value="GIY_YIG"/>
    <property type="match status" value="1"/>
</dbReference>
<feature type="domain" description="GIY-YIG" evidence="2">
    <location>
        <begin position="1"/>
        <end position="75"/>
    </location>
</feature>
<sequence>MPFVYILKSKKNNRYYVGSTNNLERRIAEHNSGRSKYTSLNVPYELRFSQIFDSISIARKVENWIKRQKDKDFLERVIKEGIIKKKFK</sequence>
<evidence type="ECO:0000256" key="1">
    <source>
        <dbReference type="ARBA" id="ARBA00007435"/>
    </source>
</evidence>
<dbReference type="EMBL" id="PFQN01000034">
    <property type="protein sequence ID" value="PJC76623.1"/>
    <property type="molecule type" value="Genomic_DNA"/>
</dbReference>
<evidence type="ECO:0000313" key="3">
    <source>
        <dbReference type="EMBL" id="PJC76623.1"/>
    </source>
</evidence>
<comment type="similarity">
    <text evidence="1">Belongs to the UPF0213 family.</text>
</comment>
<proteinExistence type="inferred from homology"/>
<organism evidence="3 4">
    <name type="scientific">Candidatus Shapirobacteria bacterium CG_4_8_14_3_um_filter_39_11</name>
    <dbReference type="NCBI Taxonomy" id="1974875"/>
    <lineage>
        <taxon>Bacteria</taxon>
        <taxon>Candidatus Shapironibacteriota</taxon>
    </lineage>
</organism>
<dbReference type="Gene3D" id="3.40.1440.10">
    <property type="entry name" value="GIY-YIG endonuclease"/>
    <property type="match status" value="1"/>
</dbReference>
<name>A0A2M8GGR5_9BACT</name>
<comment type="caution">
    <text evidence="3">The sequence shown here is derived from an EMBL/GenBank/DDBJ whole genome shotgun (WGS) entry which is preliminary data.</text>
</comment>
<evidence type="ECO:0000313" key="4">
    <source>
        <dbReference type="Proteomes" id="UP000230384"/>
    </source>
</evidence>
<protein>
    <submittedName>
        <fullName evidence="3">Excinuclease ABC subunit C</fullName>
    </submittedName>
</protein>
<reference evidence="4" key="1">
    <citation type="submission" date="2017-09" db="EMBL/GenBank/DDBJ databases">
        <title>Depth-based differentiation of microbial function through sediment-hosted aquifers and enrichment of novel symbionts in the deep terrestrial subsurface.</title>
        <authorList>
            <person name="Probst A.J."/>
            <person name="Ladd B."/>
            <person name="Jarett J.K."/>
            <person name="Geller-Mcgrath D.E."/>
            <person name="Sieber C.M.K."/>
            <person name="Emerson J.B."/>
            <person name="Anantharaman K."/>
            <person name="Thomas B.C."/>
            <person name="Malmstrom R."/>
            <person name="Stieglmeier M."/>
            <person name="Klingl A."/>
            <person name="Woyke T."/>
            <person name="Ryan C.M."/>
            <person name="Banfield J.F."/>
        </authorList>
    </citation>
    <scope>NUCLEOTIDE SEQUENCE [LARGE SCALE GENOMIC DNA]</scope>
</reference>
<gene>
    <name evidence="3" type="ORF">CO010_02345</name>
</gene>